<dbReference type="Proteomes" id="UP000299102">
    <property type="component" value="Unassembled WGS sequence"/>
</dbReference>
<comment type="caution">
    <text evidence="1">The sequence shown here is derived from an EMBL/GenBank/DDBJ whole genome shotgun (WGS) entry which is preliminary data.</text>
</comment>
<dbReference type="EMBL" id="BGZK01002092">
    <property type="protein sequence ID" value="GBP90568.1"/>
    <property type="molecule type" value="Genomic_DNA"/>
</dbReference>
<evidence type="ECO:0000313" key="2">
    <source>
        <dbReference type="Proteomes" id="UP000299102"/>
    </source>
</evidence>
<dbReference type="AlphaFoldDB" id="A0A4C1ZS69"/>
<gene>
    <name evidence="1" type="ORF">EVAR_68256_1</name>
</gene>
<accession>A0A4C1ZS69</accession>
<reference evidence="1 2" key="1">
    <citation type="journal article" date="2019" name="Commun. Biol.">
        <title>The bagworm genome reveals a unique fibroin gene that provides high tensile strength.</title>
        <authorList>
            <person name="Kono N."/>
            <person name="Nakamura H."/>
            <person name="Ohtoshi R."/>
            <person name="Tomita M."/>
            <person name="Numata K."/>
            <person name="Arakawa K."/>
        </authorList>
    </citation>
    <scope>NUCLEOTIDE SEQUENCE [LARGE SCALE GENOMIC DNA]</scope>
</reference>
<proteinExistence type="predicted"/>
<name>A0A4C1ZS69_EUMVA</name>
<evidence type="ECO:0000313" key="1">
    <source>
        <dbReference type="EMBL" id="GBP90568.1"/>
    </source>
</evidence>
<organism evidence="1 2">
    <name type="scientific">Eumeta variegata</name>
    <name type="common">Bagworm moth</name>
    <name type="synonym">Eumeta japonica</name>
    <dbReference type="NCBI Taxonomy" id="151549"/>
    <lineage>
        <taxon>Eukaryota</taxon>
        <taxon>Metazoa</taxon>
        <taxon>Ecdysozoa</taxon>
        <taxon>Arthropoda</taxon>
        <taxon>Hexapoda</taxon>
        <taxon>Insecta</taxon>
        <taxon>Pterygota</taxon>
        <taxon>Neoptera</taxon>
        <taxon>Endopterygota</taxon>
        <taxon>Lepidoptera</taxon>
        <taxon>Glossata</taxon>
        <taxon>Ditrysia</taxon>
        <taxon>Tineoidea</taxon>
        <taxon>Psychidae</taxon>
        <taxon>Oiketicinae</taxon>
        <taxon>Eumeta</taxon>
    </lineage>
</organism>
<protein>
    <submittedName>
        <fullName evidence="1">Uncharacterized protein</fullName>
    </submittedName>
</protein>
<sequence length="121" mass="12933">MSTHNYAKRSTLKKACPSANKRCFASMDIGLIASSFGKIDVNHNPGLVLDPDLEIGIESAFVGSHTFNSDSNPVFVFDPTVLNFDSSAAFDSDLGPVLDCIPPSAFIYDSTTSHSSDLDEA</sequence>
<keyword evidence="2" id="KW-1185">Reference proteome</keyword>